<evidence type="ECO:0000313" key="2">
    <source>
        <dbReference type="Proteomes" id="UP000574931"/>
    </source>
</evidence>
<sequence>MLAASPDTEEQRRRNAEMVSRLRKKRIAEGRTYVHLDLPAELVERCDALKEQRRLAGRAPIIEEALKEYFAKHGA</sequence>
<protein>
    <recommendedName>
        <fullName evidence="3">Ribbon-helix-helix protein CopG domain-containing protein</fullName>
    </recommendedName>
</protein>
<accession>A0A849KWD8</accession>
<gene>
    <name evidence="1" type="ORF">HKX02_24480</name>
</gene>
<dbReference type="AlphaFoldDB" id="A0A849KWD8"/>
<dbReference type="RefSeq" id="WP_171319639.1">
    <property type="nucleotide sequence ID" value="NZ_JABFCY010000024.1"/>
</dbReference>
<proteinExistence type="predicted"/>
<keyword evidence="2" id="KW-1185">Reference proteome</keyword>
<dbReference type="EMBL" id="JABFCY010000024">
    <property type="protein sequence ID" value="NNU63389.1"/>
    <property type="molecule type" value="Genomic_DNA"/>
</dbReference>
<dbReference type="GO" id="GO:0006355">
    <property type="term" value="P:regulation of DNA-templated transcription"/>
    <property type="evidence" value="ECO:0007669"/>
    <property type="project" value="InterPro"/>
</dbReference>
<dbReference type="Proteomes" id="UP000574931">
    <property type="component" value="Unassembled WGS sequence"/>
</dbReference>
<name>A0A849KWD8_9HYPH</name>
<reference evidence="1 2" key="1">
    <citation type="submission" date="2020-05" db="EMBL/GenBank/DDBJ databases">
        <title>Draft Genome Sequence of Ochrobactrum soli Isolated from Stable Fly Gut.</title>
        <authorList>
            <person name="Pileggi M.T."/>
            <person name="Vazhakkala L.J."/>
            <person name="Wong C.N."/>
        </authorList>
    </citation>
    <scope>NUCLEOTIDE SEQUENCE [LARGE SCALE GENOMIC DNA]</scope>
    <source>
        <strain evidence="1 2">MTP-C0764</strain>
    </source>
</reference>
<evidence type="ECO:0000313" key="1">
    <source>
        <dbReference type="EMBL" id="NNU63389.1"/>
    </source>
</evidence>
<evidence type="ECO:0008006" key="3">
    <source>
        <dbReference type="Google" id="ProtNLM"/>
    </source>
</evidence>
<organism evidence="1 2">
    <name type="scientific">Ochrobactrum soli</name>
    <dbReference type="NCBI Taxonomy" id="2448455"/>
    <lineage>
        <taxon>Bacteria</taxon>
        <taxon>Pseudomonadati</taxon>
        <taxon>Pseudomonadota</taxon>
        <taxon>Alphaproteobacteria</taxon>
        <taxon>Hyphomicrobiales</taxon>
        <taxon>Brucellaceae</taxon>
        <taxon>Brucella/Ochrobactrum group</taxon>
        <taxon>Ochrobactrum</taxon>
    </lineage>
</organism>
<comment type="caution">
    <text evidence="1">The sequence shown here is derived from an EMBL/GenBank/DDBJ whole genome shotgun (WGS) entry which is preliminary data.</text>
</comment>